<evidence type="ECO:0000313" key="2">
    <source>
        <dbReference type="Proteomes" id="UP000323844"/>
    </source>
</evidence>
<dbReference type="RefSeq" id="WP_148952019.1">
    <property type="nucleotide sequence ID" value="NZ_CP043312.1"/>
</dbReference>
<dbReference type="OrthoDB" id="3595860at2"/>
<accession>A0A5C0UHU4</accession>
<protein>
    <submittedName>
        <fullName evidence="1">Uncharacterized protein</fullName>
    </submittedName>
</protein>
<name>A0A5C0UHU4_9RICK</name>
<dbReference type="EMBL" id="CP043312">
    <property type="protein sequence ID" value="QEK39658.1"/>
    <property type="molecule type" value="Genomic_DNA"/>
</dbReference>
<dbReference type="Proteomes" id="UP000323844">
    <property type="component" value="Chromosome"/>
</dbReference>
<evidence type="ECO:0000313" key="1">
    <source>
        <dbReference type="EMBL" id="QEK39658.1"/>
    </source>
</evidence>
<reference evidence="1 2" key="1">
    <citation type="submission" date="2019-08" db="EMBL/GenBank/DDBJ databases">
        <title>Highly reduced genomes of protist endosymbionts show evolutionary convergence.</title>
        <authorList>
            <person name="George E."/>
            <person name="Husnik F."/>
            <person name="Tashyreva D."/>
            <person name="Prokopchuk G."/>
            <person name="Horak A."/>
            <person name="Kwong W.K."/>
            <person name="Lukes J."/>
            <person name="Keeling P.J."/>
        </authorList>
    </citation>
    <scope>NUCLEOTIDE SEQUENCE [LARGE SCALE GENOMIC DNA]</scope>
    <source>
        <strain evidence="1">1621</strain>
    </source>
</reference>
<proteinExistence type="predicted"/>
<keyword evidence="2" id="KW-1185">Reference proteome</keyword>
<gene>
    <name evidence="1" type="ORF">FZC37_01785</name>
</gene>
<sequence>MIKYKPLQLNFPVSCDKSHTMGSNLHKWAWGKIPRKSIEYALGNKIPIEVYGIYPSTSFVVPGYEYHDYEVVDFTPTSAKQLNYVRPQFSFVKKEGRVTMLVKVTPGNDYLQHYSGIIRHCLHLNGEERLLSVYNCSYVEEYITKWTNLSTFVEPDSIVVLGFVKEAIAYLKQNFANFVNVSKKESEYYVSDHYILPSGQKLIFLGVKYSFWGDISAKITKKLCDLKVKEIIYIGKLGSLRSPHDIYNTIFSPTEYVTLDYLNVKNHTCDVKNNLAEIFPNIDTSLHASVPTVIGEDLKQRQVLDNLGAKSVDNEISQIAFAISNYNKQNMQKVSFSSLHFASDYLRKSDEMNLKIEHDLSNNRDKSALSRKNLMLEKVLNYFMLYLESTYV</sequence>
<dbReference type="KEGG" id="snay:FZC37_01785"/>
<dbReference type="AlphaFoldDB" id="A0A5C0UHU4"/>
<organism evidence="1 2">
    <name type="scientific">Candidatus Sneabacter namystus</name>
    <dbReference type="NCBI Taxonomy" id="2601646"/>
    <lineage>
        <taxon>Bacteria</taxon>
        <taxon>Pseudomonadati</taxon>
        <taxon>Pseudomonadota</taxon>
        <taxon>Alphaproteobacteria</taxon>
        <taxon>Rickettsiales</taxon>
        <taxon>Rickettsiaceae</taxon>
        <taxon>Rickettsieae</taxon>
        <taxon>Candidatus Sneabacter</taxon>
    </lineage>
</organism>